<evidence type="ECO:0000256" key="9">
    <source>
        <dbReference type="SAM" id="Phobius"/>
    </source>
</evidence>
<keyword evidence="3" id="KW-1003">Cell membrane</keyword>
<evidence type="ECO:0000256" key="5">
    <source>
        <dbReference type="ARBA" id="ARBA00022741"/>
    </source>
</evidence>
<dbReference type="SUPFAM" id="SSF52540">
    <property type="entry name" value="P-loop containing nucleoside triphosphate hydrolases"/>
    <property type="match status" value="1"/>
</dbReference>
<dbReference type="Gene3D" id="3.40.50.300">
    <property type="entry name" value="P-loop containing nucleotide triphosphate hydrolases"/>
    <property type="match status" value="1"/>
</dbReference>
<evidence type="ECO:0000313" key="12">
    <source>
        <dbReference type="EMBL" id="HFK98582.1"/>
    </source>
</evidence>
<evidence type="ECO:0000256" key="2">
    <source>
        <dbReference type="ARBA" id="ARBA00022448"/>
    </source>
</evidence>
<keyword evidence="7 9" id="KW-1133">Transmembrane helix</keyword>
<evidence type="ECO:0000256" key="6">
    <source>
        <dbReference type="ARBA" id="ARBA00022840"/>
    </source>
</evidence>
<dbReference type="GO" id="GO:0005886">
    <property type="term" value="C:plasma membrane"/>
    <property type="evidence" value="ECO:0007669"/>
    <property type="project" value="UniProtKB-SubCell"/>
</dbReference>
<dbReference type="InterPro" id="IPR027417">
    <property type="entry name" value="P-loop_NTPase"/>
</dbReference>
<feature type="transmembrane region" description="Helical" evidence="9">
    <location>
        <begin position="65"/>
        <end position="88"/>
    </location>
</feature>
<evidence type="ECO:0000256" key="8">
    <source>
        <dbReference type="ARBA" id="ARBA00023136"/>
    </source>
</evidence>
<feature type="domain" description="ABC transporter" evidence="10">
    <location>
        <begin position="340"/>
        <end position="575"/>
    </location>
</feature>
<dbReference type="GO" id="GO:0005524">
    <property type="term" value="F:ATP binding"/>
    <property type="evidence" value="ECO:0007669"/>
    <property type="project" value="UniProtKB-KW"/>
</dbReference>
<dbReference type="GO" id="GO:0030256">
    <property type="term" value="C:type I protein secretion system complex"/>
    <property type="evidence" value="ECO:0007669"/>
    <property type="project" value="InterPro"/>
</dbReference>
<dbReference type="SUPFAM" id="SSF90123">
    <property type="entry name" value="ABC transporter transmembrane region"/>
    <property type="match status" value="1"/>
</dbReference>
<dbReference type="Pfam" id="PF00664">
    <property type="entry name" value="ABC_membrane"/>
    <property type="match status" value="1"/>
</dbReference>
<dbReference type="AlphaFoldDB" id="A0A832A109"/>
<dbReference type="GO" id="GO:0030253">
    <property type="term" value="P:protein secretion by the type I secretion system"/>
    <property type="evidence" value="ECO:0007669"/>
    <property type="project" value="InterPro"/>
</dbReference>
<dbReference type="FunFam" id="3.40.50.300:FF:001444">
    <property type="entry name" value="ABC transporter ATP-binding protein"/>
    <property type="match status" value="1"/>
</dbReference>
<keyword evidence="6" id="KW-0067">ATP-binding</keyword>
<organism evidence="12">
    <name type="scientific">Desulfacinum infernum</name>
    <dbReference type="NCBI Taxonomy" id="35837"/>
    <lineage>
        <taxon>Bacteria</taxon>
        <taxon>Pseudomonadati</taxon>
        <taxon>Thermodesulfobacteriota</taxon>
        <taxon>Syntrophobacteria</taxon>
        <taxon>Syntrophobacterales</taxon>
        <taxon>Syntrophobacteraceae</taxon>
        <taxon>Desulfacinum</taxon>
    </lineage>
</organism>
<comment type="caution">
    <text evidence="12">The sequence shown here is derived from an EMBL/GenBank/DDBJ whole genome shotgun (WGS) entry which is preliminary data.</text>
</comment>
<dbReference type="CDD" id="cd18586">
    <property type="entry name" value="ABC_6TM_PrtD_like"/>
    <property type="match status" value="1"/>
</dbReference>
<dbReference type="Pfam" id="PF00005">
    <property type="entry name" value="ABC_tran"/>
    <property type="match status" value="1"/>
</dbReference>
<dbReference type="InterPro" id="IPR011527">
    <property type="entry name" value="ABC1_TM_dom"/>
</dbReference>
<keyword evidence="8 9" id="KW-0472">Membrane</keyword>
<keyword evidence="5" id="KW-0547">Nucleotide-binding</keyword>
<evidence type="ECO:0000256" key="1">
    <source>
        <dbReference type="ARBA" id="ARBA00004651"/>
    </source>
</evidence>
<proteinExistence type="predicted"/>
<dbReference type="Gene3D" id="1.20.1560.10">
    <property type="entry name" value="ABC transporter type 1, transmembrane domain"/>
    <property type="match status" value="1"/>
</dbReference>
<dbReference type="PROSITE" id="PS50893">
    <property type="entry name" value="ABC_TRANSPORTER_2"/>
    <property type="match status" value="1"/>
</dbReference>
<dbReference type="EMBL" id="DSTK01000040">
    <property type="protein sequence ID" value="HFK98582.1"/>
    <property type="molecule type" value="Genomic_DNA"/>
</dbReference>
<accession>A0A832A109</accession>
<feature type="transmembrane region" description="Helical" evidence="9">
    <location>
        <begin position="137"/>
        <end position="160"/>
    </location>
</feature>
<feature type="transmembrane region" description="Helical" evidence="9">
    <location>
        <begin position="166"/>
        <end position="183"/>
    </location>
</feature>
<dbReference type="NCBIfam" id="TIGR01842">
    <property type="entry name" value="type_I_sec_PrtD"/>
    <property type="match status" value="1"/>
</dbReference>
<dbReference type="PANTHER" id="PTHR24221:SF248">
    <property type="entry name" value="ABC TRANSPORTER TRANSMEMBRANE REGION"/>
    <property type="match status" value="1"/>
</dbReference>
<keyword evidence="2" id="KW-0813">Transport</keyword>
<dbReference type="InterPro" id="IPR047957">
    <property type="entry name" value="ABC_AprD-like_6TM"/>
</dbReference>
<dbReference type="GO" id="GO:0016887">
    <property type="term" value="F:ATP hydrolysis activity"/>
    <property type="evidence" value="ECO:0007669"/>
    <property type="project" value="InterPro"/>
</dbReference>
<dbReference type="GO" id="GO:0034040">
    <property type="term" value="F:ATPase-coupled lipid transmembrane transporter activity"/>
    <property type="evidence" value="ECO:0007669"/>
    <property type="project" value="TreeGrafter"/>
</dbReference>
<protein>
    <submittedName>
        <fullName evidence="12">Type I secretion system permease/ATPase</fullName>
    </submittedName>
</protein>
<dbReference type="InterPro" id="IPR003439">
    <property type="entry name" value="ABC_transporter-like_ATP-bd"/>
</dbReference>
<gene>
    <name evidence="12" type="ORF">ENS06_14810</name>
</gene>
<dbReference type="InterPro" id="IPR036640">
    <property type="entry name" value="ABC1_TM_sf"/>
</dbReference>
<dbReference type="InterPro" id="IPR003593">
    <property type="entry name" value="AAA+_ATPase"/>
</dbReference>
<evidence type="ECO:0000259" key="11">
    <source>
        <dbReference type="PROSITE" id="PS50929"/>
    </source>
</evidence>
<comment type="subcellular location">
    <subcellularLocation>
        <location evidence="1">Cell membrane</location>
        <topology evidence="1">Multi-pass membrane protein</topology>
    </subcellularLocation>
</comment>
<dbReference type="GO" id="GO:0140359">
    <property type="term" value="F:ABC-type transporter activity"/>
    <property type="evidence" value="ECO:0007669"/>
    <property type="project" value="InterPro"/>
</dbReference>
<keyword evidence="4 9" id="KW-0812">Transmembrane</keyword>
<dbReference type="InterPro" id="IPR039421">
    <property type="entry name" value="Type_1_exporter"/>
</dbReference>
<evidence type="ECO:0000256" key="3">
    <source>
        <dbReference type="ARBA" id="ARBA00022475"/>
    </source>
</evidence>
<dbReference type="PROSITE" id="PS00211">
    <property type="entry name" value="ABC_TRANSPORTER_1"/>
    <property type="match status" value="1"/>
</dbReference>
<evidence type="ECO:0000259" key="10">
    <source>
        <dbReference type="PROSITE" id="PS50893"/>
    </source>
</evidence>
<feature type="domain" description="ABC transmembrane type-1" evidence="11">
    <location>
        <begin position="32"/>
        <end position="309"/>
    </location>
</feature>
<name>A0A832A109_9BACT</name>
<dbReference type="InterPro" id="IPR017871">
    <property type="entry name" value="ABC_transporter-like_CS"/>
</dbReference>
<dbReference type="PANTHER" id="PTHR24221">
    <property type="entry name" value="ATP-BINDING CASSETTE SUB-FAMILY B"/>
    <property type="match status" value="1"/>
</dbReference>
<feature type="transmembrane region" description="Helical" evidence="9">
    <location>
        <begin position="30"/>
        <end position="53"/>
    </location>
</feature>
<sequence>MNQALQRLLRRGLAKQTGELRASLRAYRGILVFLFFFSFFVNVLAIVPSLYMFQIYDTVLTGHSVVTLVMLSLIAVFMYVFLGAMDWVRSQILVRLSNDFDNRFRGRLFDAVVDAVLQSKSVGASQAFSDLTNLRQFLTGTGLFALLDFPWVPLYLFVIYLIHPVIAVYALISMGVILSVAFLSEMLTRKPLQESNIHFQKAGAFIQANLRNADVIEAMGMRDAVRAHWFEHYGRMLALQTEASRRAGTLQAVSKAVRITAQSMVLGVGAYYVLQNQITAGMMIMGSILMGRMMSPVDLAVGAWKQFVGVRQSYRRLEDLFADHPPPPLRLPLPPPKGLVAVEGLVAVPPNTQIQVLRGISFRVEPGEVVGIIGPTAAGKSTLAKHLVGVMQPAAGAVRLDGARLDHYNRSALGRYIGYLPQDIELFGGTIAQNIARYGELDGERIVAAAQKAGVHEMILQMPQGYETPIGEGGAFLSGGQRQRVALARAIYGDPVLVVLDEPNSNLDEQGELALMKAVQDLKSRGATVFLITHKTNILSLTDKILILANGVLQMFGSRDEVFAALREKALEAGRLREVKHGSH</sequence>
<dbReference type="InterPro" id="IPR010128">
    <property type="entry name" value="ATPase_T1SS_PrtD-like"/>
</dbReference>
<dbReference type="SMART" id="SM00382">
    <property type="entry name" value="AAA"/>
    <property type="match status" value="1"/>
</dbReference>
<reference evidence="12" key="1">
    <citation type="journal article" date="2020" name="mSystems">
        <title>Genome- and Community-Level Interaction Insights into Carbon Utilization and Element Cycling Functions of Hydrothermarchaeota in Hydrothermal Sediment.</title>
        <authorList>
            <person name="Zhou Z."/>
            <person name="Liu Y."/>
            <person name="Xu W."/>
            <person name="Pan J."/>
            <person name="Luo Z.H."/>
            <person name="Li M."/>
        </authorList>
    </citation>
    <scope>NUCLEOTIDE SEQUENCE [LARGE SCALE GENOMIC DNA]</scope>
    <source>
        <strain evidence="12">SpSt-456</strain>
    </source>
</reference>
<evidence type="ECO:0000256" key="7">
    <source>
        <dbReference type="ARBA" id="ARBA00022989"/>
    </source>
</evidence>
<dbReference type="PROSITE" id="PS50929">
    <property type="entry name" value="ABC_TM1F"/>
    <property type="match status" value="1"/>
</dbReference>
<evidence type="ECO:0000256" key="4">
    <source>
        <dbReference type="ARBA" id="ARBA00022692"/>
    </source>
</evidence>